<comment type="catalytic activity">
    <reaction evidence="14 15">
        <text>L-aspartate 4-semialdehyde + phosphate + NADP(+) = 4-phospho-L-aspartate + NADPH + H(+)</text>
        <dbReference type="Rhea" id="RHEA:24284"/>
        <dbReference type="ChEBI" id="CHEBI:15378"/>
        <dbReference type="ChEBI" id="CHEBI:43474"/>
        <dbReference type="ChEBI" id="CHEBI:57535"/>
        <dbReference type="ChEBI" id="CHEBI:57783"/>
        <dbReference type="ChEBI" id="CHEBI:58349"/>
        <dbReference type="ChEBI" id="CHEBI:537519"/>
        <dbReference type="EC" id="1.2.1.11"/>
    </reaction>
</comment>
<comment type="caution">
    <text evidence="15">Lacks conserved residue(s) required for the propagation of feature annotation.</text>
</comment>
<dbReference type="Gene3D" id="3.40.50.720">
    <property type="entry name" value="NAD(P)-binding Rossmann-like Domain"/>
    <property type="match status" value="1"/>
</dbReference>
<reference evidence="17 18" key="1">
    <citation type="submission" date="2024-02" db="EMBL/GenBank/DDBJ databases">
        <authorList>
            <person name="Saticioglu I.B."/>
        </authorList>
    </citation>
    <scope>NUCLEOTIDE SEQUENCE [LARGE SCALE GENOMIC DNA]</scope>
    <source>
        <strain evidence="17 18">Mu-86</strain>
    </source>
</reference>
<feature type="binding site" evidence="15">
    <location>
        <begin position="17"/>
        <end position="20"/>
    </location>
    <ligand>
        <name>NADP(+)</name>
        <dbReference type="ChEBI" id="CHEBI:58349"/>
    </ligand>
</feature>
<dbReference type="HAMAP" id="MF_02121">
    <property type="entry name" value="ASADH"/>
    <property type="match status" value="1"/>
</dbReference>
<dbReference type="PANTHER" id="PTHR46278">
    <property type="entry name" value="DEHYDROGENASE, PUTATIVE-RELATED"/>
    <property type="match status" value="1"/>
</dbReference>
<feature type="binding site" evidence="15">
    <location>
        <position position="105"/>
    </location>
    <ligand>
        <name>phosphate</name>
        <dbReference type="ChEBI" id="CHEBI:43474"/>
    </ligand>
</feature>
<comment type="pathway">
    <text evidence="3 15">Amino-acid biosynthesis; L-threonine biosynthesis; L-threonine from L-aspartate: step 2/5.</text>
</comment>
<evidence type="ECO:0000256" key="15">
    <source>
        <dbReference type="HAMAP-Rule" id="MF_02121"/>
    </source>
</evidence>
<dbReference type="SMART" id="SM00859">
    <property type="entry name" value="Semialdhyde_dh"/>
    <property type="match status" value="1"/>
</dbReference>
<comment type="pathway">
    <text evidence="2 15">Amino-acid biosynthesis; L-lysine biosynthesis via DAP pathway; (S)-tetrahydrodipicolinate from L-aspartate: step 2/4.</text>
</comment>
<feature type="active site" description="Proton acceptor" evidence="15">
    <location>
        <position position="263"/>
    </location>
</feature>
<feature type="active site" description="Acyl-thioester intermediate" evidence="15">
    <location>
        <position position="135"/>
    </location>
</feature>
<comment type="similarity">
    <text evidence="4 15">Belongs to the aspartate-semialdehyde dehydrogenase family.</text>
</comment>
<dbReference type="GO" id="GO:0004073">
    <property type="term" value="F:aspartate-semialdehyde dehydrogenase activity"/>
    <property type="evidence" value="ECO:0007669"/>
    <property type="project" value="UniProtKB-EC"/>
</dbReference>
<keyword evidence="10 15" id="KW-0220">Diaminopimelate biosynthesis</keyword>
<sequence>MTRISESGISVAIVGATGQVGTVMLEILAERSFPIRELRLFATSRSAGTAVEFAGETIIIEDVASADPAGIDVALFSAGATGSRAHAPRFAAAGATVIDNSSAWRMDPDVPLVVSEVNPHAIVNPPKGIIANPNCTTMAAMPVLKPLHVEAGLTRLIVSTYQAVSGSGLAGAQELLGQVEGVLAQGHTLDLVRNGSAVDFPEPEKYVAPIAFDVIPLAGNLVDDGLNETDEEKKLRNESRKILELPDLLVAGTCVRVPVFTGHSLSIHAEFDRDITPDRAREVLAQAPGVVLDEVPTPLQAAGKDPSFVGRVRADQSAPEGKGLVVFISNDNLRKGAALNAVQIAELVAANLSAPAAV</sequence>
<dbReference type="InterPro" id="IPR012080">
    <property type="entry name" value="Asp_semialdehyde_DH"/>
</dbReference>
<keyword evidence="13 15" id="KW-0486">Methionine biosynthesis</keyword>
<dbReference type="EMBL" id="JBBDGL010000001">
    <property type="protein sequence ID" value="MEJ1155051.1"/>
    <property type="molecule type" value="Genomic_DNA"/>
</dbReference>
<evidence type="ECO:0000256" key="14">
    <source>
        <dbReference type="ARBA" id="ARBA00047891"/>
    </source>
</evidence>
<evidence type="ECO:0000256" key="13">
    <source>
        <dbReference type="ARBA" id="ARBA00023167"/>
    </source>
</evidence>
<dbReference type="SUPFAM" id="SSF55347">
    <property type="entry name" value="Glyceraldehyde-3-phosphate dehydrogenase-like, C-terminal domain"/>
    <property type="match status" value="1"/>
</dbReference>
<dbReference type="NCBIfam" id="NF011456">
    <property type="entry name" value="PRK14874.1"/>
    <property type="match status" value="1"/>
</dbReference>
<comment type="function">
    <text evidence="15">Catalyzes the NADPH-dependent formation of L-aspartate-semialdehyde (L-ASA) by the reductive dephosphorylation of L-aspartyl-4-phosphate.</text>
</comment>
<evidence type="ECO:0000256" key="3">
    <source>
        <dbReference type="ARBA" id="ARBA00005097"/>
    </source>
</evidence>
<dbReference type="PANTHER" id="PTHR46278:SF2">
    <property type="entry name" value="ASPARTATE-SEMIALDEHYDE DEHYDROGENASE"/>
    <property type="match status" value="1"/>
</dbReference>
<evidence type="ECO:0000256" key="9">
    <source>
        <dbReference type="ARBA" id="ARBA00022857"/>
    </source>
</evidence>
<evidence type="ECO:0000256" key="1">
    <source>
        <dbReference type="ARBA" id="ARBA00005021"/>
    </source>
</evidence>
<evidence type="ECO:0000256" key="5">
    <source>
        <dbReference type="ARBA" id="ARBA00011738"/>
    </source>
</evidence>
<evidence type="ECO:0000256" key="6">
    <source>
        <dbReference type="ARBA" id="ARBA00013120"/>
    </source>
</evidence>
<proteinExistence type="inferred from homology"/>
<dbReference type="InterPro" id="IPR000319">
    <property type="entry name" value="Asp-semialdehyde_DH_CS"/>
</dbReference>
<evidence type="ECO:0000256" key="10">
    <source>
        <dbReference type="ARBA" id="ARBA00022915"/>
    </source>
</evidence>
<comment type="subunit">
    <text evidence="5 15">Homodimer.</text>
</comment>
<feature type="binding site" evidence="15">
    <location>
        <position position="256"/>
    </location>
    <ligand>
        <name>substrate</name>
    </ligand>
</feature>
<organism evidence="17 18">
    <name type="scientific">Microbacterium marmarense</name>
    <dbReference type="NCBI Taxonomy" id="3122051"/>
    <lineage>
        <taxon>Bacteria</taxon>
        <taxon>Bacillati</taxon>
        <taxon>Actinomycetota</taxon>
        <taxon>Actinomycetes</taxon>
        <taxon>Micrococcales</taxon>
        <taxon>Microbacteriaceae</taxon>
        <taxon>Microbacterium</taxon>
    </lineage>
</organism>
<protein>
    <recommendedName>
        <fullName evidence="6 15">Aspartate-semialdehyde dehydrogenase</fullName>
        <shortName evidence="15">ASA dehydrogenase</shortName>
        <shortName evidence="15">ASADH</shortName>
        <ecNumber evidence="6 15">1.2.1.11</ecNumber>
    </recommendedName>
    <alternativeName>
        <fullName evidence="15">Aspartate-beta-semialdehyde dehydrogenase</fullName>
    </alternativeName>
</protein>
<dbReference type="InterPro" id="IPR036291">
    <property type="entry name" value="NAD(P)-bd_dom_sf"/>
</dbReference>
<keyword evidence="12 15" id="KW-0457">Lysine biosynthesis</keyword>
<dbReference type="Proteomes" id="UP001368654">
    <property type="component" value="Unassembled WGS sequence"/>
</dbReference>
<evidence type="ECO:0000313" key="17">
    <source>
        <dbReference type="EMBL" id="MEJ1155051.1"/>
    </source>
</evidence>
<keyword evidence="18" id="KW-1185">Reference proteome</keyword>
<keyword evidence="11 15" id="KW-0560">Oxidoreductase</keyword>
<evidence type="ECO:0000256" key="7">
    <source>
        <dbReference type="ARBA" id="ARBA00022605"/>
    </source>
</evidence>
<accession>A0ABU8LTR9</accession>
<keyword evidence="8 15" id="KW-0791">Threonine biosynthesis</keyword>
<gene>
    <name evidence="15" type="primary">asd</name>
    <name evidence="17" type="ORF">WDU96_05475</name>
</gene>
<dbReference type="EC" id="1.2.1.11" evidence="6 15"/>
<evidence type="ECO:0000313" key="18">
    <source>
        <dbReference type="Proteomes" id="UP001368654"/>
    </source>
</evidence>
<dbReference type="Gene3D" id="3.30.360.10">
    <property type="entry name" value="Dihydrodipicolinate Reductase, domain 2"/>
    <property type="match status" value="1"/>
</dbReference>
<evidence type="ECO:0000256" key="11">
    <source>
        <dbReference type="ARBA" id="ARBA00023002"/>
    </source>
</evidence>
<comment type="caution">
    <text evidence="17">The sequence shown here is derived from an EMBL/GenBank/DDBJ whole genome shotgun (WGS) entry which is preliminary data.</text>
</comment>
<dbReference type="InterPro" id="IPR012280">
    <property type="entry name" value="Semialdhyde_DH_dimer_dom"/>
</dbReference>
<name>A0ABU8LTR9_9MICO</name>
<dbReference type="Pfam" id="PF02774">
    <property type="entry name" value="Semialdhyde_dhC"/>
    <property type="match status" value="1"/>
</dbReference>
<feature type="binding site" evidence="15">
    <location>
        <begin position="165"/>
        <end position="166"/>
    </location>
    <ligand>
        <name>NADP(+)</name>
        <dbReference type="ChEBI" id="CHEBI:58349"/>
    </ligand>
</feature>
<feature type="binding site" evidence="15">
    <location>
        <position position="332"/>
    </location>
    <ligand>
        <name>NADP(+)</name>
        <dbReference type="ChEBI" id="CHEBI:58349"/>
    </ligand>
</feature>
<feature type="domain" description="Semialdehyde dehydrogenase NAD-binding" evidence="16">
    <location>
        <begin position="10"/>
        <end position="125"/>
    </location>
</feature>
<feature type="binding site" evidence="15">
    <location>
        <position position="233"/>
    </location>
    <ligand>
        <name>phosphate</name>
        <dbReference type="ChEBI" id="CHEBI:43474"/>
    </ligand>
</feature>
<evidence type="ECO:0000256" key="8">
    <source>
        <dbReference type="ARBA" id="ARBA00022697"/>
    </source>
</evidence>
<evidence type="ECO:0000256" key="4">
    <source>
        <dbReference type="ARBA" id="ARBA00010584"/>
    </source>
</evidence>
<dbReference type="PROSITE" id="PS01103">
    <property type="entry name" value="ASD"/>
    <property type="match status" value="1"/>
</dbReference>
<dbReference type="NCBIfam" id="TIGR01296">
    <property type="entry name" value="asd_B"/>
    <property type="match status" value="1"/>
</dbReference>
<dbReference type="PIRSF" id="PIRSF000148">
    <property type="entry name" value="ASA_dh"/>
    <property type="match status" value="1"/>
</dbReference>
<evidence type="ECO:0000256" key="12">
    <source>
        <dbReference type="ARBA" id="ARBA00023154"/>
    </source>
</evidence>
<dbReference type="InterPro" id="IPR005986">
    <property type="entry name" value="Asp_semialdehyde_DH_beta"/>
</dbReference>
<dbReference type="InterPro" id="IPR000534">
    <property type="entry name" value="Semialdehyde_DH_NAD-bd"/>
</dbReference>
<keyword evidence="9 15" id="KW-0521">NADP</keyword>
<keyword evidence="7 15" id="KW-0028">Amino-acid biosynthesis</keyword>
<dbReference type="SUPFAM" id="SSF51735">
    <property type="entry name" value="NAD(P)-binding Rossmann-fold domains"/>
    <property type="match status" value="1"/>
</dbReference>
<evidence type="ECO:0000256" key="2">
    <source>
        <dbReference type="ARBA" id="ARBA00005076"/>
    </source>
</evidence>
<feature type="binding site" evidence="15">
    <location>
        <position position="162"/>
    </location>
    <ligand>
        <name>substrate</name>
    </ligand>
</feature>
<feature type="binding site" evidence="15">
    <location>
        <begin position="45"/>
        <end position="46"/>
    </location>
    <ligand>
        <name>NADP(+)</name>
        <dbReference type="ChEBI" id="CHEBI:58349"/>
    </ligand>
</feature>
<dbReference type="RefSeq" id="WP_337337463.1">
    <property type="nucleotide sequence ID" value="NZ_JBBDGL010000001.1"/>
</dbReference>
<evidence type="ECO:0000259" key="16">
    <source>
        <dbReference type="SMART" id="SM00859"/>
    </source>
</evidence>
<dbReference type="CDD" id="cd02316">
    <property type="entry name" value="VcASADH2_like_N"/>
    <property type="match status" value="1"/>
</dbReference>
<comment type="pathway">
    <text evidence="1 15">Amino-acid biosynthesis; L-methionine biosynthesis via de novo pathway; L-homoserine from L-aspartate: step 2/3.</text>
</comment>
<dbReference type="CDD" id="cd18131">
    <property type="entry name" value="ASADH_C_bac_euk_like"/>
    <property type="match status" value="1"/>
</dbReference>
<dbReference type="Pfam" id="PF01118">
    <property type="entry name" value="Semialdhyde_dh"/>
    <property type="match status" value="1"/>
</dbReference>